<dbReference type="OrthoDB" id="75754at2759"/>
<feature type="compositionally biased region" description="Acidic residues" evidence="12">
    <location>
        <begin position="417"/>
        <end position="426"/>
    </location>
</feature>
<evidence type="ECO:0000256" key="9">
    <source>
        <dbReference type="ARBA" id="ARBA00023163"/>
    </source>
</evidence>
<gene>
    <name evidence="14" type="ORF">CTRG_03022</name>
</gene>
<dbReference type="GO" id="GO:0003677">
    <property type="term" value="F:DNA binding"/>
    <property type="evidence" value="ECO:0007669"/>
    <property type="project" value="UniProtKB-KW"/>
</dbReference>
<proteinExistence type="inferred from homology"/>
<keyword evidence="6" id="KW-0158">Chromosome</keyword>
<dbReference type="InterPro" id="IPR050454">
    <property type="entry name" value="RTT106/SSRP1_HistChap/FACT"/>
</dbReference>
<evidence type="ECO:0000256" key="11">
    <source>
        <dbReference type="ARBA" id="ARBA00023242"/>
    </source>
</evidence>
<evidence type="ECO:0000256" key="5">
    <source>
        <dbReference type="ARBA" id="ARBA00018462"/>
    </source>
</evidence>
<dbReference type="GO" id="GO:0005694">
    <property type="term" value="C:chromosome"/>
    <property type="evidence" value="ECO:0007669"/>
    <property type="project" value="UniProtKB-SubCell"/>
</dbReference>
<evidence type="ECO:0000256" key="2">
    <source>
        <dbReference type="ARBA" id="ARBA00004286"/>
    </source>
</evidence>
<evidence type="ECO:0000256" key="4">
    <source>
        <dbReference type="ARBA" id="ARBA00017355"/>
    </source>
</evidence>
<dbReference type="InterPro" id="IPR011993">
    <property type="entry name" value="PH-like_dom_sf"/>
</dbReference>
<dbReference type="PANTHER" id="PTHR45849:SF3">
    <property type="entry name" value="HISTONE CHAPERONE RTT106"/>
    <property type="match status" value="1"/>
</dbReference>
<feature type="domain" description="Histone chaperone RTT106/FACT complex subunit SPT16-like middle" evidence="13">
    <location>
        <begin position="250"/>
        <end position="349"/>
    </location>
</feature>
<dbReference type="EMBL" id="GG692397">
    <property type="protein sequence ID" value="EER34204.1"/>
    <property type="molecule type" value="Genomic_DNA"/>
</dbReference>
<comment type="similarity">
    <text evidence="3">Belongs to the RTT106 family.</text>
</comment>
<dbReference type="VEuPathDB" id="FungiDB:CTRG_03022"/>
<keyword evidence="10" id="KW-0143">Chaperone</keyword>
<dbReference type="Gene3D" id="2.30.29.30">
    <property type="entry name" value="Pleckstrin-homology domain (PH domain)/Phosphotyrosine-binding domain (PTB)"/>
    <property type="match status" value="1"/>
</dbReference>
<dbReference type="Pfam" id="PF08512">
    <property type="entry name" value="Rttp106-like_middle"/>
    <property type="match status" value="1"/>
</dbReference>
<evidence type="ECO:0000256" key="10">
    <source>
        <dbReference type="ARBA" id="ARBA00023186"/>
    </source>
</evidence>
<name>C5M9F0_CANTT</name>
<evidence type="ECO:0000256" key="12">
    <source>
        <dbReference type="SAM" id="MobiDB-lite"/>
    </source>
</evidence>
<comment type="subcellular location">
    <subcellularLocation>
        <location evidence="2">Chromosome</location>
    </subcellularLocation>
    <subcellularLocation>
        <location evidence="1">Nucleus</location>
    </subcellularLocation>
</comment>
<dbReference type="STRING" id="294747.C5M9F0"/>
<keyword evidence="7" id="KW-0805">Transcription regulation</keyword>
<evidence type="ECO:0000259" key="13">
    <source>
        <dbReference type="SMART" id="SM01287"/>
    </source>
</evidence>
<accession>C5M9F0</accession>
<keyword evidence="8" id="KW-0238">DNA-binding</keyword>
<evidence type="ECO:0000313" key="15">
    <source>
        <dbReference type="Proteomes" id="UP000002037"/>
    </source>
</evidence>
<dbReference type="HOGENOM" id="CLU_040939_0_0_1"/>
<dbReference type="GO" id="GO:0042393">
    <property type="term" value="F:histone binding"/>
    <property type="evidence" value="ECO:0007669"/>
    <property type="project" value="TreeGrafter"/>
</dbReference>
<feature type="region of interest" description="Disordered" evidence="12">
    <location>
        <begin position="368"/>
        <end position="435"/>
    </location>
</feature>
<dbReference type="GO" id="GO:0005634">
    <property type="term" value="C:nucleus"/>
    <property type="evidence" value="ECO:0007669"/>
    <property type="project" value="UniProtKB-SubCell"/>
</dbReference>
<feature type="compositionally biased region" description="Acidic residues" evidence="12">
    <location>
        <begin position="376"/>
        <end position="387"/>
    </location>
</feature>
<keyword evidence="9" id="KW-0804">Transcription</keyword>
<dbReference type="InterPro" id="IPR040770">
    <property type="entry name" value="Rtt106_PH"/>
</dbReference>
<evidence type="ECO:0000313" key="14">
    <source>
        <dbReference type="EMBL" id="EER34204.1"/>
    </source>
</evidence>
<dbReference type="eggNOG" id="ENOG502R9PE">
    <property type="taxonomic scope" value="Eukaryota"/>
</dbReference>
<sequence>MGTDWISQLPSELQEQINAVVQKDESSLEVFCNLHDYLKSGVVKRRKISEETQVIPPETIIFEINQISFVSPVRKRMNLTLHLIQDGETATPALSIVNPANNISEHTFTDLKDAIKLCAFLPVLGNTTNPSKRGVCYLCCWMHDDFYPEDSNASRDPIVCQLNLDLIKKQKVKNGELPADFESQFFHPKNSVILDPVQERIIDHFQRQFKMCGISVINYLPATSLFKNTYSLNNDDALSLTIEGSETPALVMVDCYKGAKDGVLMFLEDNSVNPAYIIFGFKKPILVYPITRVIRASYSNITRSTFNLNISVLNSKDEQRHLEFSMISEKYYQMIDGFIKSHDITDSSFTNDGHELTKTESIEELAVVGEFKPEIPPEDDDEDDEDFNGGVSDSDVDEEYDSDVQSDNDGDAAAFDVSEEEEEEDGVFSKSKENE</sequence>
<dbReference type="GeneID" id="8298507"/>
<dbReference type="RefSeq" id="XP_002548725.1">
    <property type="nucleotide sequence ID" value="XM_002548679.1"/>
</dbReference>
<evidence type="ECO:0000256" key="7">
    <source>
        <dbReference type="ARBA" id="ARBA00023015"/>
    </source>
</evidence>
<dbReference type="CDD" id="cd11604">
    <property type="entry name" value="RTT106_N"/>
    <property type="match status" value="1"/>
</dbReference>
<evidence type="ECO:0000256" key="3">
    <source>
        <dbReference type="ARBA" id="ARBA00006159"/>
    </source>
</evidence>
<evidence type="ECO:0000256" key="8">
    <source>
        <dbReference type="ARBA" id="ARBA00023125"/>
    </source>
</evidence>
<evidence type="ECO:0000256" key="1">
    <source>
        <dbReference type="ARBA" id="ARBA00004123"/>
    </source>
</evidence>
<dbReference type="AlphaFoldDB" id="C5M9F0"/>
<dbReference type="Pfam" id="PF18469">
    <property type="entry name" value="PH_18"/>
    <property type="match status" value="1"/>
</dbReference>
<dbReference type="GO" id="GO:0031491">
    <property type="term" value="F:nucleosome binding"/>
    <property type="evidence" value="ECO:0007669"/>
    <property type="project" value="TreeGrafter"/>
</dbReference>
<dbReference type="Proteomes" id="UP000002037">
    <property type="component" value="Unassembled WGS sequence"/>
</dbReference>
<keyword evidence="11" id="KW-0539">Nucleus</keyword>
<dbReference type="KEGG" id="ctp:CTRG_03022"/>
<dbReference type="SUPFAM" id="SSF50729">
    <property type="entry name" value="PH domain-like"/>
    <property type="match status" value="1"/>
</dbReference>
<dbReference type="Gene3D" id="2.30.29.120">
    <property type="match status" value="1"/>
</dbReference>
<feature type="compositionally biased region" description="Acidic residues" evidence="12">
    <location>
        <begin position="394"/>
        <end position="410"/>
    </location>
</feature>
<dbReference type="InterPro" id="IPR013719">
    <property type="entry name" value="RTT106/SPT16-like_middle_dom"/>
</dbReference>
<reference evidence="14 15" key="1">
    <citation type="journal article" date="2009" name="Nature">
        <title>Evolution of pathogenicity and sexual reproduction in eight Candida genomes.</title>
        <authorList>
            <person name="Butler G."/>
            <person name="Rasmussen M.D."/>
            <person name="Lin M.F."/>
            <person name="Santos M.A."/>
            <person name="Sakthikumar S."/>
            <person name="Munro C.A."/>
            <person name="Rheinbay E."/>
            <person name="Grabherr M."/>
            <person name="Forche A."/>
            <person name="Reedy J.L."/>
            <person name="Agrafioti I."/>
            <person name="Arnaud M.B."/>
            <person name="Bates S."/>
            <person name="Brown A.J."/>
            <person name="Brunke S."/>
            <person name="Costanzo M.C."/>
            <person name="Fitzpatrick D.A."/>
            <person name="de Groot P.W."/>
            <person name="Harris D."/>
            <person name="Hoyer L.L."/>
            <person name="Hube B."/>
            <person name="Klis F.M."/>
            <person name="Kodira C."/>
            <person name="Lennard N."/>
            <person name="Logue M.E."/>
            <person name="Martin R."/>
            <person name="Neiman A.M."/>
            <person name="Nikolaou E."/>
            <person name="Quail M.A."/>
            <person name="Quinn J."/>
            <person name="Santos M.C."/>
            <person name="Schmitzberger F.F."/>
            <person name="Sherlock G."/>
            <person name="Shah P."/>
            <person name="Silverstein K.A."/>
            <person name="Skrzypek M.S."/>
            <person name="Soll D."/>
            <person name="Staggs R."/>
            <person name="Stansfield I."/>
            <person name="Stumpf M.P."/>
            <person name="Sudbery P.E."/>
            <person name="Srikantha T."/>
            <person name="Zeng Q."/>
            <person name="Berman J."/>
            <person name="Berriman M."/>
            <person name="Heitman J."/>
            <person name="Gow N.A."/>
            <person name="Lorenz M.C."/>
            <person name="Birren B.W."/>
            <person name="Kellis M."/>
            <person name="Cuomo C.A."/>
        </authorList>
    </citation>
    <scope>NUCLEOTIDE SEQUENCE [LARGE SCALE GENOMIC DNA]</scope>
    <source>
        <strain evidence="15">ATCC MYA-3404 / T1</strain>
    </source>
</reference>
<dbReference type="InterPro" id="IPR040993">
    <property type="entry name" value="Rtt106_N"/>
</dbReference>
<evidence type="ECO:0000256" key="6">
    <source>
        <dbReference type="ARBA" id="ARBA00022454"/>
    </source>
</evidence>
<protein>
    <recommendedName>
        <fullName evidence="4">Histone chaperone RTT106</fullName>
    </recommendedName>
    <alternativeName>
        <fullName evidence="5">Histone chaperone rtt106</fullName>
    </alternativeName>
</protein>
<keyword evidence="15" id="KW-1185">Reference proteome</keyword>
<dbReference type="PANTHER" id="PTHR45849">
    <property type="entry name" value="FACT COMPLEX SUBUNIT SSRP1"/>
    <property type="match status" value="1"/>
</dbReference>
<dbReference type="SMART" id="SM01287">
    <property type="entry name" value="Rtt106"/>
    <property type="match status" value="1"/>
</dbReference>
<organism evidence="14 15">
    <name type="scientific">Candida tropicalis (strain ATCC MYA-3404 / T1)</name>
    <name type="common">Yeast</name>
    <dbReference type="NCBI Taxonomy" id="294747"/>
    <lineage>
        <taxon>Eukaryota</taxon>
        <taxon>Fungi</taxon>
        <taxon>Dikarya</taxon>
        <taxon>Ascomycota</taxon>
        <taxon>Saccharomycotina</taxon>
        <taxon>Pichiomycetes</taxon>
        <taxon>Debaryomycetaceae</taxon>
        <taxon>Candida/Lodderomyces clade</taxon>
        <taxon>Candida</taxon>
    </lineage>
</organism>